<dbReference type="InterPro" id="IPR023198">
    <property type="entry name" value="PGP-like_dom2"/>
</dbReference>
<dbReference type="SFLD" id="SFLDG01135">
    <property type="entry name" value="C1.5.6:_HAD__Beta-PGM__Phospha"/>
    <property type="match status" value="1"/>
</dbReference>
<dbReference type="PANTHER" id="PTHR43434:SF19">
    <property type="entry name" value="PHOSPHONOACETALDEHYDE HYDROLASE"/>
    <property type="match status" value="1"/>
</dbReference>
<dbReference type="NCBIfam" id="TIGR01509">
    <property type="entry name" value="HAD-SF-IA-v3"/>
    <property type="match status" value="1"/>
</dbReference>
<gene>
    <name evidence="2" type="ORF">HDF15_001953</name>
</gene>
<dbReference type="PANTHER" id="PTHR43434">
    <property type="entry name" value="PHOSPHOGLYCOLATE PHOSPHATASE"/>
    <property type="match status" value="1"/>
</dbReference>
<dbReference type="HAMAP" id="MF_01375">
    <property type="entry name" value="PhnX"/>
    <property type="match status" value="1"/>
</dbReference>
<evidence type="ECO:0000313" key="3">
    <source>
        <dbReference type="Proteomes" id="UP000584867"/>
    </source>
</evidence>
<name>A0A7W7ZPC7_9BACT</name>
<reference evidence="2 3" key="1">
    <citation type="submission" date="2020-08" db="EMBL/GenBank/DDBJ databases">
        <title>Genomic Encyclopedia of Type Strains, Phase IV (KMG-V): Genome sequencing to study the core and pangenomes of soil and plant-associated prokaryotes.</title>
        <authorList>
            <person name="Whitman W."/>
        </authorList>
    </citation>
    <scope>NUCLEOTIDE SEQUENCE [LARGE SCALE GENOMIC DNA]</scope>
    <source>
        <strain evidence="2 3">X5P3</strain>
    </source>
</reference>
<keyword evidence="2" id="KW-0378">Hydrolase</keyword>
<dbReference type="Proteomes" id="UP000584867">
    <property type="component" value="Unassembled WGS sequence"/>
</dbReference>
<evidence type="ECO:0000313" key="2">
    <source>
        <dbReference type="EMBL" id="MBB5063608.1"/>
    </source>
</evidence>
<dbReference type="Gene3D" id="3.40.50.1000">
    <property type="entry name" value="HAD superfamily/HAD-like"/>
    <property type="match status" value="1"/>
</dbReference>
<dbReference type="InterPro" id="IPR023214">
    <property type="entry name" value="HAD_sf"/>
</dbReference>
<dbReference type="Gene3D" id="1.10.150.240">
    <property type="entry name" value="Putative phosphatase, domain 2"/>
    <property type="match status" value="1"/>
</dbReference>
<dbReference type="NCBIfam" id="TIGR01549">
    <property type="entry name" value="HAD-SF-IA-v1"/>
    <property type="match status" value="1"/>
</dbReference>
<evidence type="ECO:0000256" key="1">
    <source>
        <dbReference type="ARBA" id="ARBA00023270"/>
    </source>
</evidence>
<dbReference type="NCBIfam" id="TIGR01422">
    <property type="entry name" value="phosphonatase"/>
    <property type="match status" value="1"/>
</dbReference>
<proteinExistence type="inferred from homology"/>
<dbReference type="RefSeq" id="WP_184254919.1">
    <property type="nucleotide sequence ID" value="NZ_JACHIO010000007.1"/>
</dbReference>
<dbReference type="Pfam" id="PF00702">
    <property type="entry name" value="Hydrolase"/>
    <property type="match status" value="1"/>
</dbReference>
<dbReference type="InterPro" id="IPR006323">
    <property type="entry name" value="Phosphonoacetald_hydro"/>
</dbReference>
<dbReference type="AlphaFoldDB" id="A0A7W7ZPC7"/>
<dbReference type="EC" id="3.11.1.1" evidence="2"/>
<sequence length="268" mass="28815">MNQSPRIRAIMLDWAGTTVDHGSVAPVLALTTLFARHGIALSMQDARRDMGLLKRDHIQAILALPNISAEWNALFGKQPGMEEVTRLFAEFGPVQMDIITQHSQLIEGVVDTVKKWQDRGLLIGSTTGYTRAMLAPVLAQAAAGGYRPEASVCPDEVGAGRPAPWMLARNAQLLNVYPPSSCVKIGDTLSDIEEGKNAGMWTIGLTRTGNMIGLDAVGLEQLPIAQKESLLKQASSEMLKAGADFVAEDLSACDQILPEIEARLQAGT</sequence>
<dbReference type="SFLD" id="SFLDG01129">
    <property type="entry name" value="C1.5:_HAD__Beta-PGM__Phosphata"/>
    <property type="match status" value="1"/>
</dbReference>
<dbReference type="GO" id="GO:0019700">
    <property type="term" value="P:organic phosphonate catabolic process"/>
    <property type="evidence" value="ECO:0007669"/>
    <property type="project" value="InterPro"/>
</dbReference>
<accession>A0A7W7ZPC7</accession>
<dbReference type="InterPro" id="IPR036412">
    <property type="entry name" value="HAD-like_sf"/>
</dbReference>
<dbReference type="InterPro" id="IPR006439">
    <property type="entry name" value="HAD-SF_hydro_IA"/>
</dbReference>
<keyword evidence="1" id="KW-0704">Schiff base</keyword>
<dbReference type="GO" id="GO:0008967">
    <property type="term" value="F:phosphoglycolate phosphatase activity"/>
    <property type="evidence" value="ECO:0007669"/>
    <property type="project" value="TreeGrafter"/>
</dbReference>
<dbReference type="EMBL" id="JACHIO010000007">
    <property type="protein sequence ID" value="MBB5063608.1"/>
    <property type="molecule type" value="Genomic_DNA"/>
</dbReference>
<dbReference type="GO" id="GO:0006281">
    <property type="term" value="P:DNA repair"/>
    <property type="evidence" value="ECO:0007669"/>
    <property type="project" value="TreeGrafter"/>
</dbReference>
<dbReference type="GO" id="GO:0005829">
    <property type="term" value="C:cytosol"/>
    <property type="evidence" value="ECO:0007669"/>
    <property type="project" value="TreeGrafter"/>
</dbReference>
<organism evidence="2 3">
    <name type="scientific">Granulicella mallensis</name>
    <dbReference type="NCBI Taxonomy" id="940614"/>
    <lineage>
        <taxon>Bacteria</taxon>
        <taxon>Pseudomonadati</taxon>
        <taxon>Acidobacteriota</taxon>
        <taxon>Terriglobia</taxon>
        <taxon>Terriglobales</taxon>
        <taxon>Acidobacteriaceae</taxon>
        <taxon>Granulicella</taxon>
    </lineage>
</organism>
<dbReference type="InterPro" id="IPR050155">
    <property type="entry name" value="HAD-like_hydrolase_sf"/>
</dbReference>
<dbReference type="GO" id="GO:0050194">
    <property type="term" value="F:phosphonoacetaldehyde hydrolase activity"/>
    <property type="evidence" value="ECO:0007669"/>
    <property type="project" value="UniProtKB-EC"/>
</dbReference>
<protein>
    <submittedName>
        <fullName evidence="2">Phosphonoacetaldehyde hydrolase</fullName>
        <ecNumber evidence="2">3.11.1.1</ecNumber>
    </submittedName>
</protein>
<comment type="caution">
    <text evidence="2">The sequence shown here is derived from an EMBL/GenBank/DDBJ whole genome shotgun (WGS) entry which is preliminary data.</text>
</comment>
<dbReference type="SFLD" id="SFLDS00003">
    <property type="entry name" value="Haloacid_Dehalogenase"/>
    <property type="match status" value="1"/>
</dbReference>
<dbReference type="SUPFAM" id="SSF56784">
    <property type="entry name" value="HAD-like"/>
    <property type="match status" value="1"/>
</dbReference>